<feature type="domain" description="Helicase C-terminal" evidence="11">
    <location>
        <begin position="439"/>
        <end position="584"/>
    </location>
</feature>
<evidence type="ECO:0000256" key="6">
    <source>
        <dbReference type="ARBA" id="ARBA00047984"/>
    </source>
</evidence>
<dbReference type="Gene3D" id="3.30.1370.10">
    <property type="entry name" value="K Homology domain, type 1"/>
    <property type="match status" value="1"/>
</dbReference>
<keyword evidence="7" id="KW-0694">RNA-binding</keyword>
<dbReference type="EMBL" id="CABPRJ010000057">
    <property type="protein sequence ID" value="VVC27033.1"/>
    <property type="molecule type" value="Genomic_DNA"/>
</dbReference>
<reference evidence="12 13" key="1">
    <citation type="submission" date="2019-08" db="EMBL/GenBank/DDBJ databases">
        <authorList>
            <person name="Alioto T."/>
            <person name="Alioto T."/>
            <person name="Gomez Garrido J."/>
        </authorList>
    </citation>
    <scope>NUCLEOTIDE SEQUENCE [LARGE SCALE GENOMIC DNA]</scope>
</reference>
<comment type="similarity">
    <text evidence="8">Belongs to the DEAD box helicase family.</text>
</comment>
<dbReference type="SUPFAM" id="SSF54791">
    <property type="entry name" value="Eukaryotic type KH-domain (KH-domain type I)"/>
    <property type="match status" value="1"/>
</dbReference>
<feature type="compositionally biased region" description="Basic and acidic residues" evidence="9">
    <location>
        <begin position="582"/>
        <end position="603"/>
    </location>
</feature>
<accession>A0A5E4M4C0</accession>
<dbReference type="CDD" id="cd18787">
    <property type="entry name" value="SF2_C_DEAD"/>
    <property type="match status" value="1"/>
</dbReference>
<dbReference type="InterPro" id="IPR011545">
    <property type="entry name" value="DEAD/DEAH_box_helicase_dom"/>
</dbReference>
<evidence type="ECO:0000256" key="2">
    <source>
        <dbReference type="ARBA" id="ARBA00022741"/>
    </source>
</evidence>
<comment type="catalytic activity">
    <reaction evidence="6">
        <text>ATP + H2O = ADP + phosphate + H(+)</text>
        <dbReference type="Rhea" id="RHEA:13065"/>
        <dbReference type="ChEBI" id="CHEBI:15377"/>
        <dbReference type="ChEBI" id="CHEBI:15378"/>
        <dbReference type="ChEBI" id="CHEBI:30616"/>
        <dbReference type="ChEBI" id="CHEBI:43474"/>
        <dbReference type="ChEBI" id="CHEBI:456216"/>
        <dbReference type="EC" id="3.6.4.13"/>
    </reaction>
</comment>
<evidence type="ECO:0000256" key="7">
    <source>
        <dbReference type="PROSITE-ProRule" id="PRU00117"/>
    </source>
</evidence>
<dbReference type="InterPro" id="IPR004088">
    <property type="entry name" value="KH_dom_type_1"/>
</dbReference>
<dbReference type="InterPro" id="IPR001650">
    <property type="entry name" value="Helicase_C-like"/>
</dbReference>
<evidence type="ECO:0000256" key="3">
    <source>
        <dbReference type="ARBA" id="ARBA00022801"/>
    </source>
</evidence>
<dbReference type="PROSITE" id="PS50084">
    <property type="entry name" value="KH_TYPE_1"/>
    <property type="match status" value="1"/>
</dbReference>
<dbReference type="SMART" id="SM00322">
    <property type="entry name" value="KH"/>
    <property type="match status" value="1"/>
</dbReference>
<dbReference type="SMART" id="SM00490">
    <property type="entry name" value="HELICc"/>
    <property type="match status" value="1"/>
</dbReference>
<dbReference type="EC" id="3.6.4.13" evidence="1"/>
<dbReference type="PANTHER" id="PTHR47958">
    <property type="entry name" value="ATP-DEPENDENT RNA HELICASE DBP3"/>
    <property type="match status" value="1"/>
</dbReference>
<dbReference type="InterPro" id="IPR027417">
    <property type="entry name" value="P-loop_NTPase"/>
</dbReference>
<dbReference type="InterPro" id="IPR000629">
    <property type="entry name" value="RNA-helicase_DEAD-box_CS"/>
</dbReference>
<keyword evidence="2 8" id="KW-0547">Nucleotide-binding</keyword>
<evidence type="ECO:0000313" key="12">
    <source>
        <dbReference type="EMBL" id="VVC27033.1"/>
    </source>
</evidence>
<evidence type="ECO:0000256" key="9">
    <source>
        <dbReference type="SAM" id="MobiDB-lite"/>
    </source>
</evidence>
<feature type="region of interest" description="Disordered" evidence="9">
    <location>
        <begin position="570"/>
        <end position="631"/>
    </location>
</feature>
<dbReference type="InterPro" id="IPR014001">
    <property type="entry name" value="Helicase_ATP-bd"/>
</dbReference>
<dbReference type="SUPFAM" id="SSF52540">
    <property type="entry name" value="P-loop containing nucleoside triphosphate hydrolases"/>
    <property type="match status" value="1"/>
</dbReference>
<keyword evidence="5 8" id="KW-0067">ATP-binding</keyword>
<keyword evidence="13" id="KW-1185">Reference proteome</keyword>
<dbReference type="GO" id="GO:0005524">
    <property type="term" value="F:ATP binding"/>
    <property type="evidence" value="ECO:0007669"/>
    <property type="project" value="UniProtKB-KW"/>
</dbReference>
<dbReference type="Pfam" id="PF00270">
    <property type="entry name" value="DEAD"/>
    <property type="match status" value="1"/>
</dbReference>
<dbReference type="GO" id="GO:0031047">
    <property type="term" value="P:regulatory ncRNA-mediated gene silencing"/>
    <property type="evidence" value="ECO:0007669"/>
    <property type="project" value="UniProtKB-ARBA"/>
</dbReference>
<keyword evidence="3 8" id="KW-0378">Hydrolase</keyword>
<evidence type="ECO:0000256" key="4">
    <source>
        <dbReference type="ARBA" id="ARBA00022806"/>
    </source>
</evidence>
<dbReference type="InterPro" id="IPR004087">
    <property type="entry name" value="KH_dom"/>
</dbReference>
<keyword evidence="4 8" id="KW-0347">Helicase</keyword>
<gene>
    <name evidence="12" type="ORF">CINCED_3A004670</name>
</gene>
<dbReference type="PROSITE" id="PS00039">
    <property type="entry name" value="DEAD_ATP_HELICASE"/>
    <property type="match status" value="1"/>
</dbReference>
<dbReference type="GO" id="GO:0016787">
    <property type="term" value="F:hydrolase activity"/>
    <property type="evidence" value="ECO:0007669"/>
    <property type="project" value="UniProtKB-KW"/>
</dbReference>
<evidence type="ECO:0000259" key="11">
    <source>
        <dbReference type="PROSITE" id="PS51194"/>
    </source>
</evidence>
<evidence type="ECO:0000313" key="13">
    <source>
        <dbReference type="Proteomes" id="UP000325440"/>
    </source>
</evidence>
<evidence type="ECO:0000256" key="1">
    <source>
        <dbReference type="ARBA" id="ARBA00012552"/>
    </source>
</evidence>
<dbReference type="SMART" id="SM00487">
    <property type="entry name" value="DEXDc"/>
    <property type="match status" value="1"/>
</dbReference>
<dbReference type="Pfam" id="PF00013">
    <property type="entry name" value="KH_1"/>
    <property type="match status" value="1"/>
</dbReference>
<dbReference type="FunFam" id="3.40.50.300:FF:000008">
    <property type="entry name" value="ATP-dependent RNA helicase RhlB"/>
    <property type="match status" value="1"/>
</dbReference>
<dbReference type="Gene3D" id="3.40.50.300">
    <property type="entry name" value="P-loop containing nucleotide triphosphate hydrolases"/>
    <property type="match status" value="2"/>
</dbReference>
<evidence type="ECO:0000256" key="5">
    <source>
        <dbReference type="ARBA" id="ARBA00022840"/>
    </source>
</evidence>
<dbReference type="FunFam" id="3.40.50.300:FF:000079">
    <property type="entry name" value="probable ATP-dependent RNA helicase DDX17"/>
    <property type="match status" value="1"/>
</dbReference>
<dbReference type="PROSITE" id="PS51192">
    <property type="entry name" value="HELICASE_ATP_BIND_1"/>
    <property type="match status" value="1"/>
</dbReference>
<feature type="domain" description="Helicase ATP-binding" evidence="10">
    <location>
        <begin position="236"/>
        <end position="411"/>
    </location>
</feature>
<sequence length="631" mass="70694">MNQDENWDTWDSPAVVSYQPPPQQFQQTYSKTPSINVDDLIIEIDSRLAGTIIGKGGIKIKGLKKESGAFISIIDGNTYGLKTVKISGDAKAKKIAHKLINEIIDSNDPEKMRQKLLADQQVLKQENIQSISNFDWEQLMKEQAENIKKKLAALPSIIKNFYKEHPEVTMMSDQEVEDFRLSKNNIMVKYIDEDNVKPIPKPILSFNHAFKDYPDILKEIKKQKFETPSPVQCQAWPVIMSGHDLIAIAQTGTGKTLAFLLPAFIHIDFQPTPRNERKGPSILVLAPTRELVLQIESEVKKYSYKGIKAMSIYGGASSGKQKEYLRGGVEIVIATPGRLNDFVGSGAIDLSDVTFLILDEADRMLDLGFEPQIRVSLLKVRPDRQTIMTSATWPPGVKRLAKSYTTNPVQVMVGSLDLTTVNTVRQDILIMEEEEKENWLDDFLKNCSTDDKVIIFVNRKVTVDQLSSDLCMKGYNVESIHGGREQCDREQALDSLRNGDVSILIATDVASRGIDINDITVVINYDFTKDIEEYVHRVGRTGRAGKTGLAITLMTRRDWSKAKELIEVMEKSGQNVPQELQDMARRHEAKQEKDKAEGGDRPFRGGRRGGGGRGFSSGSGGGFSGNRRNNW</sequence>
<dbReference type="Pfam" id="PF00271">
    <property type="entry name" value="Helicase_C"/>
    <property type="match status" value="1"/>
</dbReference>
<proteinExistence type="inferred from homology"/>
<dbReference type="PROSITE" id="PS51194">
    <property type="entry name" value="HELICASE_CTER"/>
    <property type="match status" value="1"/>
</dbReference>
<evidence type="ECO:0000259" key="10">
    <source>
        <dbReference type="PROSITE" id="PS51192"/>
    </source>
</evidence>
<dbReference type="GO" id="GO:0003724">
    <property type="term" value="F:RNA helicase activity"/>
    <property type="evidence" value="ECO:0007669"/>
    <property type="project" value="UniProtKB-EC"/>
</dbReference>
<evidence type="ECO:0000256" key="8">
    <source>
        <dbReference type="RuleBase" id="RU000492"/>
    </source>
</evidence>
<dbReference type="OrthoDB" id="196131at2759"/>
<dbReference type="AlphaFoldDB" id="A0A5E4M4C0"/>
<name>A0A5E4M4C0_9HEMI</name>
<dbReference type="GO" id="GO:0003723">
    <property type="term" value="F:RNA binding"/>
    <property type="evidence" value="ECO:0007669"/>
    <property type="project" value="UniProtKB-UniRule"/>
</dbReference>
<feature type="compositionally biased region" description="Gly residues" evidence="9">
    <location>
        <begin position="608"/>
        <end position="624"/>
    </location>
</feature>
<dbReference type="InterPro" id="IPR036612">
    <property type="entry name" value="KH_dom_type_1_sf"/>
</dbReference>
<organism evidence="12 13">
    <name type="scientific">Cinara cedri</name>
    <dbReference type="NCBI Taxonomy" id="506608"/>
    <lineage>
        <taxon>Eukaryota</taxon>
        <taxon>Metazoa</taxon>
        <taxon>Ecdysozoa</taxon>
        <taxon>Arthropoda</taxon>
        <taxon>Hexapoda</taxon>
        <taxon>Insecta</taxon>
        <taxon>Pterygota</taxon>
        <taxon>Neoptera</taxon>
        <taxon>Paraneoptera</taxon>
        <taxon>Hemiptera</taxon>
        <taxon>Sternorrhyncha</taxon>
        <taxon>Aphidomorpha</taxon>
        <taxon>Aphidoidea</taxon>
        <taxon>Aphididae</taxon>
        <taxon>Lachninae</taxon>
        <taxon>Cinara</taxon>
    </lineage>
</organism>
<dbReference type="Proteomes" id="UP000325440">
    <property type="component" value="Unassembled WGS sequence"/>
</dbReference>
<protein>
    <recommendedName>
        <fullName evidence="1">RNA helicase</fullName>
        <ecNumber evidence="1">3.6.4.13</ecNumber>
    </recommendedName>
</protein>